<dbReference type="AlphaFoldDB" id="A0A2K2DA62"/>
<keyword evidence="2 4" id="KW-0863">Zinc-finger</keyword>
<sequence>MPTTSWHPSSSRHGTAATLLQATPPQTSGRSTSSSGARSAPRPARGIGMLSLQAGSECAICLAELVGGEQGRVLPRCRDGFHAGCIGRWLAARPTCPTCRQLAAVAPRARARPGGLFHTETQYRGAARAIASVPALQVFSYAYLVCYYVDT</sequence>
<dbReference type="PANTHER" id="PTHR45798">
    <property type="entry name" value="RING-H2 FINGER PROTEIN ATL61-RELATED-RELATED"/>
    <property type="match status" value="1"/>
</dbReference>
<reference evidence="8" key="3">
    <citation type="submission" date="2018-08" db="UniProtKB">
        <authorList>
            <consortium name="EnsemblPlants"/>
        </authorList>
    </citation>
    <scope>IDENTIFICATION</scope>
    <source>
        <strain evidence="8">cv. Bd21</strain>
    </source>
</reference>
<evidence type="ECO:0000256" key="5">
    <source>
        <dbReference type="SAM" id="MobiDB-lite"/>
    </source>
</evidence>
<evidence type="ECO:0000256" key="1">
    <source>
        <dbReference type="ARBA" id="ARBA00022723"/>
    </source>
</evidence>
<proteinExistence type="predicted"/>
<dbReference type="PROSITE" id="PS50089">
    <property type="entry name" value="ZF_RING_2"/>
    <property type="match status" value="1"/>
</dbReference>
<dbReference type="EnsemblPlants" id="PNT71175">
    <property type="protein sequence ID" value="PNT71175"/>
    <property type="gene ID" value="BRADI_2g24065v3"/>
</dbReference>
<dbReference type="Pfam" id="PF13639">
    <property type="entry name" value="zf-RING_2"/>
    <property type="match status" value="1"/>
</dbReference>
<reference evidence="7" key="2">
    <citation type="submission" date="2017-06" db="EMBL/GenBank/DDBJ databases">
        <title>WGS assembly of Brachypodium distachyon.</title>
        <authorList>
            <consortium name="The International Brachypodium Initiative"/>
            <person name="Lucas S."/>
            <person name="Harmon-Smith M."/>
            <person name="Lail K."/>
            <person name="Tice H."/>
            <person name="Grimwood J."/>
            <person name="Bruce D."/>
            <person name="Barry K."/>
            <person name="Shu S."/>
            <person name="Lindquist E."/>
            <person name="Wang M."/>
            <person name="Pitluck S."/>
            <person name="Vogel J.P."/>
            <person name="Garvin D.F."/>
            <person name="Mockler T.C."/>
            <person name="Schmutz J."/>
            <person name="Rokhsar D."/>
            <person name="Bevan M.W."/>
        </authorList>
    </citation>
    <scope>NUCLEOTIDE SEQUENCE</scope>
    <source>
        <strain evidence="7">Bd21</strain>
    </source>
</reference>
<dbReference type="EMBL" id="CM000881">
    <property type="protein sequence ID" value="PNT71175.1"/>
    <property type="molecule type" value="Genomic_DNA"/>
</dbReference>
<dbReference type="GO" id="GO:0061630">
    <property type="term" value="F:ubiquitin protein ligase activity"/>
    <property type="evidence" value="ECO:0000318"/>
    <property type="project" value="GO_Central"/>
</dbReference>
<evidence type="ECO:0000259" key="6">
    <source>
        <dbReference type="PROSITE" id="PS50089"/>
    </source>
</evidence>
<dbReference type="GO" id="GO:0008270">
    <property type="term" value="F:zinc ion binding"/>
    <property type="evidence" value="ECO:0007669"/>
    <property type="project" value="UniProtKB-KW"/>
</dbReference>
<protein>
    <recommendedName>
        <fullName evidence="6">RING-type domain-containing protein</fullName>
    </recommendedName>
</protein>
<evidence type="ECO:0000256" key="3">
    <source>
        <dbReference type="ARBA" id="ARBA00022833"/>
    </source>
</evidence>
<dbReference type="PANTHER" id="PTHR45798:SF77">
    <property type="entry name" value="OS08G0330301 PROTEIN"/>
    <property type="match status" value="1"/>
</dbReference>
<feature type="domain" description="RING-type" evidence="6">
    <location>
        <begin position="58"/>
        <end position="100"/>
    </location>
</feature>
<keyword evidence="9" id="KW-1185">Reference proteome</keyword>
<evidence type="ECO:0000313" key="8">
    <source>
        <dbReference type="EnsemblPlants" id="PNT71175"/>
    </source>
</evidence>
<dbReference type="InterPro" id="IPR052788">
    <property type="entry name" value="RING-type_E3_ligase_ATL"/>
</dbReference>
<dbReference type="SUPFAM" id="SSF57850">
    <property type="entry name" value="RING/U-box"/>
    <property type="match status" value="1"/>
</dbReference>
<keyword evidence="1" id="KW-0479">Metal-binding</keyword>
<accession>A0A2K2DA62</accession>
<dbReference type="SMART" id="SM00184">
    <property type="entry name" value="RING"/>
    <property type="match status" value="1"/>
</dbReference>
<keyword evidence="3" id="KW-0862">Zinc</keyword>
<evidence type="ECO:0000313" key="7">
    <source>
        <dbReference type="EMBL" id="PNT71175.1"/>
    </source>
</evidence>
<evidence type="ECO:0000256" key="2">
    <source>
        <dbReference type="ARBA" id="ARBA00022771"/>
    </source>
</evidence>
<evidence type="ECO:0000313" key="9">
    <source>
        <dbReference type="Proteomes" id="UP000008810"/>
    </source>
</evidence>
<dbReference type="InParanoid" id="A0A2K2DA62"/>
<dbReference type="Proteomes" id="UP000008810">
    <property type="component" value="Chromosome 2"/>
</dbReference>
<feature type="compositionally biased region" description="Polar residues" evidence="5">
    <location>
        <begin position="1"/>
        <end position="21"/>
    </location>
</feature>
<dbReference type="Gramene" id="PNT71175">
    <property type="protein sequence ID" value="PNT71175"/>
    <property type="gene ID" value="BRADI_2g24065v3"/>
</dbReference>
<name>A0A2K2DA62_BRADI</name>
<dbReference type="Gene3D" id="3.30.40.10">
    <property type="entry name" value="Zinc/RING finger domain, C3HC4 (zinc finger)"/>
    <property type="match status" value="1"/>
</dbReference>
<feature type="region of interest" description="Disordered" evidence="5">
    <location>
        <begin position="1"/>
        <end position="44"/>
    </location>
</feature>
<reference evidence="7 8" key="1">
    <citation type="journal article" date="2010" name="Nature">
        <title>Genome sequencing and analysis of the model grass Brachypodium distachyon.</title>
        <authorList>
            <consortium name="International Brachypodium Initiative"/>
        </authorList>
    </citation>
    <scope>NUCLEOTIDE SEQUENCE [LARGE SCALE GENOMIC DNA]</scope>
    <source>
        <strain evidence="7 8">Bd21</strain>
    </source>
</reference>
<dbReference type="OrthoDB" id="8062037at2759"/>
<evidence type="ECO:0000256" key="4">
    <source>
        <dbReference type="PROSITE-ProRule" id="PRU00175"/>
    </source>
</evidence>
<organism evidence="7">
    <name type="scientific">Brachypodium distachyon</name>
    <name type="common">Purple false brome</name>
    <name type="synonym">Trachynia distachya</name>
    <dbReference type="NCBI Taxonomy" id="15368"/>
    <lineage>
        <taxon>Eukaryota</taxon>
        <taxon>Viridiplantae</taxon>
        <taxon>Streptophyta</taxon>
        <taxon>Embryophyta</taxon>
        <taxon>Tracheophyta</taxon>
        <taxon>Spermatophyta</taxon>
        <taxon>Magnoliopsida</taxon>
        <taxon>Liliopsida</taxon>
        <taxon>Poales</taxon>
        <taxon>Poaceae</taxon>
        <taxon>BOP clade</taxon>
        <taxon>Pooideae</taxon>
        <taxon>Stipodae</taxon>
        <taxon>Brachypodieae</taxon>
        <taxon>Brachypodium</taxon>
    </lineage>
</organism>
<feature type="compositionally biased region" description="Low complexity" evidence="5">
    <location>
        <begin position="23"/>
        <end position="44"/>
    </location>
</feature>
<dbReference type="InterPro" id="IPR013083">
    <property type="entry name" value="Znf_RING/FYVE/PHD"/>
</dbReference>
<dbReference type="InterPro" id="IPR001841">
    <property type="entry name" value="Znf_RING"/>
</dbReference>
<gene>
    <name evidence="7" type="ORF">BRADI_2g24065v3</name>
</gene>